<evidence type="ECO:0000313" key="5">
    <source>
        <dbReference type="RefSeq" id="XP_022928048.1"/>
    </source>
</evidence>
<feature type="domain" description="C2H2-type" evidence="3">
    <location>
        <begin position="47"/>
        <end position="76"/>
    </location>
</feature>
<gene>
    <name evidence="5" type="primary">LOC111434950</name>
</gene>
<protein>
    <submittedName>
        <fullName evidence="5">Uncharacterized protein LOC111434950</fullName>
    </submittedName>
</protein>
<sequence length="107" mass="12117">MDEKSVPYNLRLRKDHKASAATEGSKGQKQAEREFQEKGGEEVLSLYGCDKCGCSFDLQPSLRSHHCKSNNKSEREATENEVEEALGKDKSLRKRTRKGIPTRAPFF</sequence>
<feature type="compositionally biased region" description="Basic residues" evidence="2">
    <location>
        <begin position="91"/>
        <end position="100"/>
    </location>
</feature>
<feature type="region of interest" description="Disordered" evidence="2">
    <location>
        <begin position="1"/>
        <end position="37"/>
    </location>
</feature>
<dbReference type="GO" id="GO:0008270">
    <property type="term" value="F:zinc ion binding"/>
    <property type="evidence" value="ECO:0007669"/>
    <property type="project" value="UniProtKB-KW"/>
</dbReference>
<dbReference type="PROSITE" id="PS50157">
    <property type="entry name" value="ZINC_FINGER_C2H2_2"/>
    <property type="match status" value="1"/>
</dbReference>
<proteinExistence type="predicted"/>
<feature type="region of interest" description="Disordered" evidence="2">
    <location>
        <begin position="63"/>
        <end position="107"/>
    </location>
</feature>
<accession>A0A6J1EMR9</accession>
<dbReference type="RefSeq" id="XP_022928048.1">
    <property type="nucleotide sequence ID" value="XM_023072280.1"/>
</dbReference>
<name>A0A6J1EMR9_CUCMO</name>
<dbReference type="AlphaFoldDB" id="A0A6J1EMR9"/>
<keyword evidence="1" id="KW-0479">Metal-binding</keyword>
<reference evidence="5" key="1">
    <citation type="submission" date="2025-08" db="UniProtKB">
        <authorList>
            <consortium name="RefSeq"/>
        </authorList>
    </citation>
    <scope>IDENTIFICATION</scope>
    <source>
        <tissue evidence="5">Young leaves</tissue>
    </source>
</reference>
<keyword evidence="1" id="KW-0862">Zinc</keyword>
<organism evidence="4 5">
    <name type="scientific">Cucurbita moschata</name>
    <name type="common">Winter crookneck squash</name>
    <name type="synonym">Cucurbita pepo var. moschata</name>
    <dbReference type="NCBI Taxonomy" id="3662"/>
    <lineage>
        <taxon>Eukaryota</taxon>
        <taxon>Viridiplantae</taxon>
        <taxon>Streptophyta</taxon>
        <taxon>Embryophyta</taxon>
        <taxon>Tracheophyta</taxon>
        <taxon>Spermatophyta</taxon>
        <taxon>Magnoliopsida</taxon>
        <taxon>eudicotyledons</taxon>
        <taxon>Gunneridae</taxon>
        <taxon>Pentapetalae</taxon>
        <taxon>rosids</taxon>
        <taxon>fabids</taxon>
        <taxon>Cucurbitales</taxon>
        <taxon>Cucurbitaceae</taxon>
        <taxon>Cucurbiteae</taxon>
        <taxon>Cucurbita</taxon>
    </lineage>
</organism>
<dbReference type="KEGG" id="cmos:111434950"/>
<dbReference type="Proteomes" id="UP000504609">
    <property type="component" value="Unplaced"/>
</dbReference>
<keyword evidence="1" id="KW-0863">Zinc-finger</keyword>
<evidence type="ECO:0000313" key="4">
    <source>
        <dbReference type="Proteomes" id="UP000504609"/>
    </source>
</evidence>
<keyword evidence="4" id="KW-1185">Reference proteome</keyword>
<dbReference type="InterPro" id="IPR013087">
    <property type="entry name" value="Znf_C2H2_type"/>
</dbReference>
<evidence type="ECO:0000259" key="3">
    <source>
        <dbReference type="PROSITE" id="PS50157"/>
    </source>
</evidence>
<evidence type="ECO:0000256" key="2">
    <source>
        <dbReference type="SAM" id="MobiDB-lite"/>
    </source>
</evidence>
<dbReference type="GeneID" id="111434950"/>
<evidence type="ECO:0000256" key="1">
    <source>
        <dbReference type="PROSITE-ProRule" id="PRU00042"/>
    </source>
</evidence>